<dbReference type="Proteomes" id="UP000266385">
    <property type="component" value="Unassembled WGS sequence"/>
</dbReference>
<dbReference type="Pfam" id="PF02152">
    <property type="entry name" value="FolB"/>
    <property type="match status" value="1"/>
</dbReference>
<evidence type="ECO:0000313" key="9">
    <source>
        <dbReference type="Proteomes" id="UP000266385"/>
    </source>
</evidence>
<evidence type="ECO:0000256" key="3">
    <source>
        <dbReference type="ARBA" id="ARBA00005708"/>
    </source>
</evidence>
<comment type="function">
    <text evidence="6">Catalyzes the conversion of 7,8-dihydroneopterin to 6-hydroxymethyl-7,8-dihydropterin.</text>
</comment>
<dbReference type="GO" id="GO:0046654">
    <property type="term" value="P:tetrahydrofolate biosynthetic process"/>
    <property type="evidence" value="ECO:0007669"/>
    <property type="project" value="UniProtKB-UniRule"/>
</dbReference>
<evidence type="ECO:0000256" key="1">
    <source>
        <dbReference type="ARBA" id="ARBA00001353"/>
    </source>
</evidence>
<dbReference type="OrthoDB" id="9808041at2"/>
<dbReference type="InterPro" id="IPR043133">
    <property type="entry name" value="GTP-CH-I_C/QueF"/>
</dbReference>
<dbReference type="AlphaFoldDB" id="A0A399RIF2"/>
<keyword evidence="4 6" id="KW-0289">Folate biosynthesis</keyword>
<dbReference type="RefSeq" id="WP_119375642.1">
    <property type="nucleotide sequence ID" value="NZ_QWFX01000006.1"/>
</dbReference>
<evidence type="ECO:0000256" key="5">
    <source>
        <dbReference type="ARBA" id="ARBA00023239"/>
    </source>
</evidence>
<gene>
    <name evidence="8" type="primary">folB</name>
    <name evidence="8" type="ORF">D1223_06695</name>
</gene>
<comment type="similarity">
    <text evidence="3 6">Belongs to the DHNA family.</text>
</comment>
<dbReference type="CDD" id="cd00534">
    <property type="entry name" value="DHNA_DHNTPE"/>
    <property type="match status" value="1"/>
</dbReference>
<dbReference type="SUPFAM" id="SSF55620">
    <property type="entry name" value="Tetrahydrobiopterin biosynthesis enzymes-like"/>
    <property type="match status" value="1"/>
</dbReference>
<dbReference type="SMART" id="SM00905">
    <property type="entry name" value="FolB"/>
    <property type="match status" value="1"/>
</dbReference>
<dbReference type="GO" id="GO:0005737">
    <property type="term" value="C:cytoplasm"/>
    <property type="evidence" value="ECO:0007669"/>
    <property type="project" value="TreeGrafter"/>
</dbReference>
<comment type="pathway">
    <text evidence="2 6">Cofactor biosynthesis; tetrahydrofolate biosynthesis; 2-amino-4-hydroxy-6-hydroxymethyl-7,8-dihydropteridine diphosphate from 7,8-dihydroneopterin triphosphate: step 3/4.</text>
</comment>
<evidence type="ECO:0000259" key="7">
    <source>
        <dbReference type="SMART" id="SM00905"/>
    </source>
</evidence>
<dbReference type="EMBL" id="QWFX01000006">
    <property type="protein sequence ID" value="RIJ30323.1"/>
    <property type="molecule type" value="Genomic_DNA"/>
</dbReference>
<dbReference type="InterPro" id="IPR006156">
    <property type="entry name" value="Dihydroneopterin_aldolase"/>
</dbReference>
<sequence>MRRTERVFVENLGIHGFHGLFSEEKTLGQKFYADIECLIARTEPPSDAMKDAVDYGKLCDLAHDISASGPFNLVETLAERIGHGVMENFPLVKSVRVRIRKPKAPIRHFLDNVGVEITLERDAPSPG</sequence>
<dbReference type="Gene3D" id="3.30.1130.10">
    <property type="match status" value="1"/>
</dbReference>
<dbReference type="GO" id="GO:0046656">
    <property type="term" value="P:folic acid biosynthetic process"/>
    <property type="evidence" value="ECO:0007669"/>
    <property type="project" value="UniProtKB-UniRule"/>
</dbReference>
<evidence type="ECO:0000256" key="2">
    <source>
        <dbReference type="ARBA" id="ARBA00005013"/>
    </source>
</evidence>
<keyword evidence="5 6" id="KW-0456">Lyase</keyword>
<organism evidence="8 9">
    <name type="scientific">Henriciella mobilis</name>
    <dbReference type="NCBI Taxonomy" id="2305467"/>
    <lineage>
        <taxon>Bacteria</taxon>
        <taxon>Pseudomonadati</taxon>
        <taxon>Pseudomonadota</taxon>
        <taxon>Alphaproteobacteria</taxon>
        <taxon>Hyphomonadales</taxon>
        <taxon>Hyphomonadaceae</taxon>
        <taxon>Henriciella</taxon>
    </lineage>
</organism>
<name>A0A399RIF2_9PROT</name>
<dbReference type="NCBIfam" id="TIGR00526">
    <property type="entry name" value="folB_dom"/>
    <property type="match status" value="1"/>
</dbReference>
<dbReference type="InterPro" id="IPR006157">
    <property type="entry name" value="FolB_dom"/>
</dbReference>
<dbReference type="PANTHER" id="PTHR42844:SF1">
    <property type="entry name" value="DIHYDRONEOPTERIN ALDOLASE 1-RELATED"/>
    <property type="match status" value="1"/>
</dbReference>
<keyword evidence="9" id="KW-1185">Reference proteome</keyword>
<evidence type="ECO:0000256" key="6">
    <source>
        <dbReference type="RuleBase" id="RU362079"/>
    </source>
</evidence>
<dbReference type="UniPathway" id="UPA00077">
    <property type="reaction ID" value="UER00154"/>
</dbReference>
<evidence type="ECO:0000256" key="4">
    <source>
        <dbReference type="ARBA" id="ARBA00022909"/>
    </source>
</evidence>
<accession>A0A399RIF2</accession>
<proteinExistence type="inferred from homology"/>
<dbReference type="PANTHER" id="PTHR42844">
    <property type="entry name" value="DIHYDRONEOPTERIN ALDOLASE 1-RELATED"/>
    <property type="match status" value="1"/>
</dbReference>
<dbReference type="GO" id="GO:0004150">
    <property type="term" value="F:dihydroneopterin aldolase activity"/>
    <property type="evidence" value="ECO:0007669"/>
    <property type="project" value="UniProtKB-UniRule"/>
</dbReference>
<dbReference type="NCBIfam" id="TIGR00525">
    <property type="entry name" value="folB"/>
    <property type="match status" value="1"/>
</dbReference>
<comment type="caution">
    <text evidence="8">The sequence shown here is derived from an EMBL/GenBank/DDBJ whole genome shotgun (WGS) entry which is preliminary data.</text>
</comment>
<evidence type="ECO:0000313" key="8">
    <source>
        <dbReference type="EMBL" id="RIJ30323.1"/>
    </source>
</evidence>
<reference evidence="8 9" key="1">
    <citation type="submission" date="2018-08" db="EMBL/GenBank/DDBJ databases">
        <title>Henriciella mobilis sp. nov., isolated from seawater.</title>
        <authorList>
            <person name="Cheng H."/>
            <person name="Wu Y.-H."/>
            <person name="Xu X.-W."/>
            <person name="Guo L.-L."/>
        </authorList>
    </citation>
    <scope>NUCLEOTIDE SEQUENCE [LARGE SCALE GENOMIC DNA]</scope>
    <source>
        <strain evidence="8 9">JN25</strain>
    </source>
</reference>
<feature type="domain" description="Dihydroneopterin aldolase/epimerase" evidence="7">
    <location>
        <begin position="7"/>
        <end position="119"/>
    </location>
</feature>
<protein>
    <recommendedName>
        <fullName evidence="6">7,8-dihydroneopterin aldolase</fullName>
        <ecNumber evidence="6">4.1.2.25</ecNumber>
    </recommendedName>
</protein>
<comment type="catalytic activity">
    <reaction evidence="1 6">
        <text>7,8-dihydroneopterin = 6-hydroxymethyl-7,8-dihydropterin + glycolaldehyde</text>
        <dbReference type="Rhea" id="RHEA:10540"/>
        <dbReference type="ChEBI" id="CHEBI:17001"/>
        <dbReference type="ChEBI" id="CHEBI:17071"/>
        <dbReference type="ChEBI" id="CHEBI:44841"/>
        <dbReference type="EC" id="4.1.2.25"/>
    </reaction>
</comment>
<dbReference type="EC" id="4.1.2.25" evidence="6"/>